<name>A0ABD1HS16_SALDI</name>
<sequence length="68" mass="7517">MWGVGRGTSLSTFLSITFRLGNRLIGLQLLLLTCSTSSISVIYSQRSWIRRFGVSVSSELSGGIVMRY</sequence>
<dbReference type="AlphaFoldDB" id="A0ABD1HS16"/>
<keyword evidence="1" id="KW-0472">Membrane</keyword>
<dbReference type="EMBL" id="JBEAFC010000004">
    <property type="protein sequence ID" value="KAL1558770.1"/>
    <property type="molecule type" value="Genomic_DNA"/>
</dbReference>
<reference evidence="2 3" key="1">
    <citation type="submission" date="2024-06" db="EMBL/GenBank/DDBJ databases">
        <title>A chromosome level genome sequence of Diviner's sage (Salvia divinorum).</title>
        <authorList>
            <person name="Ford S.A."/>
            <person name="Ro D.-K."/>
            <person name="Ness R.W."/>
            <person name="Phillips M.A."/>
        </authorList>
    </citation>
    <scope>NUCLEOTIDE SEQUENCE [LARGE SCALE GENOMIC DNA]</scope>
    <source>
        <strain evidence="2">SAF-2024a</strain>
        <tissue evidence="2">Leaf</tissue>
    </source>
</reference>
<evidence type="ECO:0000313" key="3">
    <source>
        <dbReference type="Proteomes" id="UP001567538"/>
    </source>
</evidence>
<feature type="transmembrane region" description="Helical" evidence="1">
    <location>
        <begin position="20"/>
        <end position="43"/>
    </location>
</feature>
<protein>
    <submittedName>
        <fullName evidence="2">Uncharacterized protein</fullName>
    </submittedName>
</protein>
<evidence type="ECO:0000313" key="2">
    <source>
        <dbReference type="EMBL" id="KAL1558770.1"/>
    </source>
</evidence>
<keyword evidence="3" id="KW-1185">Reference proteome</keyword>
<keyword evidence="1" id="KW-1133">Transmembrane helix</keyword>
<proteinExistence type="predicted"/>
<comment type="caution">
    <text evidence="2">The sequence shown here is derived from an EMBL/GenBank/DDBJ whole genome shotgun (WGS) entry which is preliminary data.</text>
</comment>
<accession>A0ABD1HS16</accession>
<organism evidence="2 3">
    <name type="scientific">Salvia divinorum</name>
    <name type="common">Maria pastora</name>
    <name type="synonym">Diviner's sage</name>
    <dbReference type="NCBI Taxonomy" id="28513"/>
    <lineage>
        <taxon>Eukaryota</taxon>
        <taxon>Viridiplantae</taxon>
        <taxon>Streptophyta</taxon>
        <taxon>Embryophyta</taxon>
        <taxon>Tracheophyta</taxon>
        <taxon>Spermatophyta</taxon>
        <taxon>Magnoliopsida</taxon>
        <taxon>eudicotyledons</taxon>
        <taxon>Gunneridae</taxon>
        <taxon>Pentapetalae</taxon>
        <taxon>asterids</taxon>
        <taxon>lamiids</taxon>
        <taxon>Lamiales</taxon>
        <taxon>Lamiaceae</taxon>
        <taxon>Nepetoideae</taxon>
        <taxon>Mentheae</taxon>
        <taxon>Salviinae</taxon>
        <taxon>Salvia</taxon>
        <taxon>Salvia subgen. Calosphace</taxon>
    </lineage>
</organism>
<evidence type="ECO:0000256" key="1">
    <source>
        <dbReference type="SAM" id="Phobius"/>
    </source>
</evidence>
<dbReference type="Proteomes" id="UP001567538">
    <property type="component" value="Unassembled WGS sequence"/>
</dbReference>
<gene>
    <name evidence="2" type="ORF">AAHA92_09196</name>
</gene>
<keyword evidence="1" id="KW-0812">Transmembrane</keyword>